<feature type="domain" description="DUF397" evidence="1">
    <location>
        <begin position="6"/>
        <end position="57"/>
    </location>
</feature>
<sequence>MNESPRWFKSSYSGTTSECVEVASHLSTAHVRDSKRPDGPHLDFSAPAFARFVTSVKDGHA</sequence>
<protein>
    <recommendedName>
        <fullName evidence="1">DUF397 domain-containing protein</fullName>
    </recommendedName>
</protein>
<gene>
    <name evidence="2" type="ORF">SLA_1588</name>
</gene>
<dbReference type="Pfam" id="PF04149">
    <property type="entry name" value="DUF397"/>
    <property type="match status" value="1"/>
</dbReference>
<dbReference type="RefSeq" id="WP_359881452.1">
    <property type="nucleotide sequence ID" value="NZ_JBEYHT010000046.1"/>
</dbReference>
<accession>A0A160NWX8</accession>
<proteinExistence type="predicted"/>
<evidence type="ECO:0000313" key="3">
    <source>
        <dbReference type="Proteomes" id="UP000217676"/>
    </source>
</evidence>
<reference evidence="2 3" key="1">
    <citation type="journal article" date="2016" name="Genome Announc.">
        <title>Complete Genome Sequence of Thiostrepton-Producing Streptomyces laurentii ATCC 31255.</title>
        <authorList>
            <person name="Doi K."/>
            <person name="Fujino Y."/>
            <person name="Nagayoshi Y."/>
            <person name="Ohshima T."/>
            <person name="Ogata S."/>
        </authorList>
    </citation>
    <scope>NUCLEOTIDE SEQUENCE [LARGE SCALE GENOMIC DNA]</scope>
    <source>
        <strain evidence="2 3">ATCC 31255</strain>
    </source>
</reference>
<dbReference type="AlphaFoldDB" id="A0A160NWX8"/>
<dbReference type="KEGG" id="slau:SLA_1588"/>
<name>A0A160NWX8_STRLU</name>
<evidence type="ECO:0000313" key="2">
    <source>
        <dbReference type="EMBL" id="BAU82526.1"/>
    </source>
</evidence>
<keyword evidence="3" id="KW-1185">Reference proteome</keyword>
<dbReference type="Proteomes" id="UP000217676">
    <property type="component" value="Chromosome"/>
</dbReference>
<evidence type="ECO:0000259" key="1">
    <source>
        <dbReference type="Pfam" id="PF04149"/>
    </source>
</evidence>
<organism evidence="2 3">
    <name type="scientific">Streptomyces laurentii</name>
    <dbReference type="NCBI Taxonomy" id="39478"/>
    <lineage>
        <taxon>Bacteria</taxon>
        <taxon>Bacillati</taxon>
        <taxon>Actinomycetota</taxon>
        <taxon>Actinomycetes</taxon>
        <taxon>Kitasatosporales</taxon>
        <taxon>Streptomycetaceae</taxon>
        <taxon>Streptomyces</taxon>
    </lineage>
</organism>
<dbReference type="EMBL" id="AP017424">
    <property type="protein sequence ID" value="BAU82526.1"/>
    <property type="molecule type" value="Genomic_DNA"/>
</dbReference>
<dbReference type="InterPro" id="IPR007278">
    <property type="entry name" value="DUF397"/>
</dbReference>